<dbReference type="EMBL" id="JARFPK010000059">
    <property type="protein sequence ID" value="MDF0591739.1"/>
    <property type="molecule type" value="Genomic_DNA"/>
</dbReference>
<comment type="caution">
    <text evidence="1">The sequence shown here is derived from an EMBL/GenBank/DDBJ whole genome shotgun (WGS) entry which is preliminary data.</text>
</comment>
<organism evidence="1 2">
    <name type="scientific">Candidatus Methanocrinis natronophilus</name>
    <dbReference type="NCBI Taxonomy" id="3033396"/>
    <lineage>
        <taxon>Archaea</taxon>
        <taxon>Methanobacteriati</taxon>
        <taxon>Methanobacteriota</taxon>
        <taxon>Stenosarchaea group</taxon>
        <taxon>Methanomicrobia</taxon>
        <taxon>Methanotrichales</taxon>
        <taxon>Methanotrichaceae</taxon>
        <taxon>Methanocrinis</taxon>
    </lineage>
</organism>
<accession>A0ABT5XAK4</accession>
<sequence>MKIRIVNSKEEIAKLDPRERVVHLAFPLPAVVLFELMKRCPRLKAIEVPPSRYAKLSKPTRCLLEVQGVKVFPGRVWGHRTDIDEYYTVDEGAILQRAGELQARGLDSGEIVAKGAEEAGVSTGLVGFILGR</sequence>
<evidence type="ECO:0000313" key="2">
    <source>
        <dbReference type="Proteomes" id="UP001220010"/>
    </source>
</evidence>
<reference evidence="1 2" key="1">
    <citation type="submission" date="2023-03" db="EMBL/GenBank/DDBJ databases">
        <title>WGS of Methanotrichaceae archaeon Mx.</title>
        <authorList>
            <person name="Sorokin D.Y."/>
            <person name="Merkel A.Y."/>
        </authorList>
    </citation>
    <scope>NUCLEOTIDE SEQUENCE [LARGE SCALE GENOMIC DNA]</scope>
    <source>
        <strain evidence="1 2">Mx</strain>
    </source>
</reference>
<evidence type="ECO:0000313" key="1">
    <source>
        <dbReference type="EMBL" id="MDF0591739.1"/>
    </source>
</evidence>
<dbReference type="RefSeq" id="WP_316967464.1">
    <property type="nucleotide sequence ID" value="NZ_JARFPK010000059.1"/>
</dbReference>
<dbReference type="InterPro" id="IPR012546">
    <property type="entry name" value="DUF1699"/>
</dbReference>
<name>A0ABT5XAK4_9EURY</name>
<protein>
    <submittedName>
        <fullName evidence="1">DUF1699 family protein</fullName>
    </submittedName>
</protein>
<gene>
    <name evidence="1" type="ORF">P0O15_11275</name>
</gene>
<dbReference type="Proteomes" id="UP001220010">
    <property type="component" value="Unassembled WGS sequence"/>
</dbReference>
<dbReference type="Pfam" id="PF08004">
    <property type="entry name" value="DUF1699"/>
    <property type="match status" value="1"/>
</dbReference>
<keyword evidence="2" id="KW-1185">Reference proteome</keyword>
<proteinExistence type="predicted"/>